<dbReference type="Gene3D" id="3.40.640.10">
    <property type="entry name" value="Type I PLP-dependent aspartate aminotransferase-like (Major domain)"/>
    <property type="match status" value="1"/>
</dbReference>
<feature type="domain" description="Aminotransferase class V" evidence="2">
    <location>
        <begin position="28"/>
        <end position="403"/>
    </location>
</feature>
<evidence type="ECO:0000313" key="4">
    <source>
        <dbReference type="Proteomes" id="UP000315700"/>
    </source>
</evidence>
<dbReference type="OrthoDB" id="9804366at2"/>
<dbReference type="EMBL" id="CP036271">
    <property type="protein sequence ID" value="QDT55973.1"/>
    <property type="molecule type" value="Genomic_DNA"/>
</dbReference>
<dbReference type="KEGG" id="ccos:Pan44_40220"/>
<gene>
    <name evidence="3" type="primary">csd_3</name>
    <name evidence="3" type="ORF">Pan44_40220</name>
</gene>
<accession>A0A517SIL3</accession>
<evidence type="ECO:0000313" key="3">
    <source>
        <dbReference type="EMBL" id="QDT55973.1"/>
    </source>
</evidence>
<sequence length="412" mass="45402">MAIPLDVASLRSRFPALARRFNDHPAAYFDGAAGSQVPQSVIDAISDVLANHNANRGSAIPTSREADERIEEAHRAFVDFLGAADPAEVYTGQNMTSLTFAMSRALSRTWKPGDEIIVTRLDHDANVTPWTLAARDAGAVVHTIDFHADDCTLDLAALASRLNSRTRLVAVGYASNAVGTINPIAEICRLARSAGALTFIDAVHFAPHGRINVSELGCDFLVCSPYKFFGPHLGVMYGRLEHLERLEAYRLRPAPARPPGKWMTGTQSHESIWGGAAAVDYLASLGGDAGFRGQRLDVAYERIRAHERTIGERLLSGLRDLKTFRLWGIADSSRWDERVPTFSLTHAKFTPQQLCDQLLERGLFTWAGNHYALSFCECCDLEPGGTLRLSLLHYNTQAEVDRLLEALRSFDR</sequence>
<protein>
    <submittedName>
        <fullName evidence="3">Putative cysteine desulfurase</fullName>
        <ecNumber evidence="3">2.8.1.7</ecNumber>
    </submittedName>
</protein>
<dbReference type="RefSeq" id="WP_145032607.1">
    <property type="nucleotide sequence ID" value="NZ_CP036271.1"/>
</dbReference>
<name>A0A517SIL3_9PLAN</name>
<dbReference type="SUPFAM" id="SSF53383">
    <property type="entry name" value="PLP-dependent transferases"/>
    <property type="match status" value="1"/>
</dbReference>
<proteinExistence type="predicted"/>
<dbReference type="Pfam" id="PF00266">
    <property type="entry name" value="Aminotran_5"/>
    <property type="match status" value="1"/>
</dbReference>
<dbReference type="InterPro" id="IPR015424">
    <property type="entry name" value="PyrdxlP-dep_Trfase"/>
</dbReference>
<dbReference type="PANTHER" id="PTHR43586:SF21">
    <property type="entry name" value="PYRIDOXAL PHOSPHATE (PLP)-DEPENDENT ASPARTATE AMINOTRANSFERASE SUPERFAMILY"/>
    <property type="match status" value="1"/>
</dbReference>
<dbReference type="InterPro" id="IPR015421">
    <property type="entry name" value="PyrdxlP-dep_Trfase_major"/>
</dbReference>
<dbReference type="AlphaFoldDB" id="A0A517SIL3"/>
<dbReference type="NCBIfam" id="TIGR01976">
    <property type="entry name" value="am_tr_V_VC1184"/>
    <property type="match status" value="1"/>
</dbReference>
<dbReference type="InterPro" id="IPR000192">
    <property type="entry name" value="Aminotrans_V_dom"/>
</dbReference>
<dbReference type="InterPro" id="IPR015422">
    <property type="entry name" value="PyrdxlP-dep_Trfase_small"/>
</dbReference>
<dbReference type="Gene3D" id="3.90.1150.10">
    <property type="entry name" value="Aspartate Aminotransferase, domain 1"/>
    <property type="match status" value="1"/>
</dbReference>
<evidence type="ECO:0000256" key="1">
    <source>
        <dbReference type="ARBA" id="ARBA00022898"/>
    </source>
</evidence>
<keyword evidence="3" id="KW-0808">Transferase</keyword>
<dbReference type="InParanoid" id="A0A517SIL3"/>
<keyword evidence="1" id="KW-0663">Pyridoxal phosphate</keyword>
<dbReference type="Proteomes" id="UP000315700">
    <property type="component" value="Chromosome"/>
</dbReference>
<reference evidence="3 4" key="1">
    <citation type="submission" date="2019-02" db="EMBL/GenBank/DDBJ databases">
        <title>Deep-cultivation of Planctomycetes and their phenomic and genomic characterization uncovers novel biology.</title>
        <authorList>
            <person name="Wiegand S."/>
            <person name="Jogler M."/>
            <person name="Boedeker C."/>
            <person name="Pinto D."/>
            <person name="Vollmers J."/>
            <person name="Rivas-Marin E."/>
            <person name="Kohn T."/>
            <person name="Peeters S.H."/>
            <person name="Heuer A."/>
            <person name="Rast P."/>
            <person name="Oberbeckmann S."/>
            <person name="Bunk B."/>
            <person name="Jeske O."/>
            <person name="Meyerdierks A."/>
            <person name="Storesund J.E."/>
            <person name="Kallscheuer N."/>
            <person name="Luecker S."/>
            <person name="Lage O.M."/>
            <person name="Pohl T."/>
            <person name="Merkel B.J."/>
            <person name="Hornburger P."/>
            <person name="Mueller R.-W."/>
            <person name="Bruemmer F."/>
            <person name="Labrenz M."/>
            <person name="Spormann A.M."/>
            <person name="Op den Camp H."/>
            <person name="Overmann J."/>
            <person name="Amann R."/>
            <person name="Jetten M.S.M."/>
            <person name="Mascher T."/>
            <person name="Medema M.H."/>
            <person name="Devos D.P."/>
            <person name="Kaster A.-K."/>
            <person name="Ovreas L."/>
            <person name="Rohde M."/>
            <person name="Galperin M.Y."/>
            <person name="Jogler C."/>
        </authorList>
    </citation>
    <scope>NUCLEOTIDE SEQUENCE [LARGE SCALE GENOMIC DNA]</scope>
    <source>
        <strain evidence="3 4">Pan44</strain>
    </source>
</reference>
<dbReference type="InterPro" id="IPR011340">
    <property type="entry name" value="Cys_dSase-rel"/>
</dbReference>
<dbReference type="PANTHER" id="PTHR43586">
    <property type="entry name" value="CYSTEINE DESULFURASE"/>
    <property type="match status" value="1"/>
</dbReference>
<dbReference type="GO" id="GO:0031071">
    <property type="term" value="F:cysteine desulfurase activity"/>
    <property type="evidence" value="ECO:0007669"/>
    <property type="project" value="UniProtKB-EC"/>
</dbReference>
<organism evidence="3 4">
    <name type="scientific">Caulifigura coniformis</name>
    <dbReference type="NCBI Taxonomy" id="2527983"/>
    <lineage>
        <taxon>Bacteria</taxon>
        <taxon>Pseudomonadati</taxon>
        <taxon>Planctomycetota</taxon>
        <taxon>Planctomycetia</taxon>
        <taxon>Planctomycetales</taxon>
        <taxon>Planctomycetaceae</taxon>
        <taxon>Caulifigura</taxon>
    </lineage>
</organism>
<dbReference type="EC" id="2.8.1.7" evidence="3"/>
<keyword evidence="4" id="KW-1185">Reference proteome</keyword>
<evidence type="ECO:0000259" key="2">
    <source>
        <dbReference type="Pfam" id="PF00266"/>
    </source>
</evidence>